<gene>
    <name evidence="2" type="ORF">K435DRAFT_679175</name>
</gene>
<sequence length="96" mass="10695">MDSTQGIFRETADGKTPKRSVDVDLEAITILERIMFDQSERSGQAGNQQWGLDAGPHEDGWNPYSDDPFASEAKRQGSDSELQVIHDLFCVLLIVL</sequence>
<evidence type="ECO:0000256" key="1">
    <source>
        <dbReference type="SAM" id="MobiDB-lite"/>
    </source>
</evidence>
<evidence type="ECO:0000313" key="3">
    <source>
        <dbReference type="Proteomes" id="UP000297245"/>
    </source>
</evidence>
<dbReference type="OrthoDB" id="2621411at2759"/>
<dbReference type="EMBL" id="ML179396">
    <property type="protein sequence ID" value="THU88771.1"/>
    <property type="molecule type" value="Genomic_DNA"/>
</dbReference>
<feature type="region of interest" description="Disordered" evidence="1">
    <location>
        <begin position="39"/>
        <end position="79"/>
    </location>
</feature>
<proteinExistence type="predicted"/>
<accession>A0A4S8LIF6</accession>
<protein>
    <submittedName>
        <fullName evidence="2">Uncharacterized protein</fullName>
    </submittedName>
</protein>
<reference evidence="2 3" key="1">
    <citation type="journal article" date="2019" name="Nat. Ecol. Evol.">
        <title>Megaphylogeny resolves global patterns of mushroom evolution.</title>
        <authorList>
            <person name="Varga T."/>
            <person name="Krizsan K."/>
            <person name="Foldi C."/>
            <person name="Dima B."/>
            <person name="Sanchez-Garcia M."/>
            <person name="Sanchez-Ramirez S."/>
            <person name="Szollosi G.J."/>
            <person name="Szarkandi J.G."/>
            <person name="Papp V."/>
            <person name="Albert L."/>
            <person name="Andreopoulos W."/>
            <person name="Angelini C."/>
            <person name="Antonin V."/>
            <person name="Barry K.W."/>
            <person name="Bougher N.L."/>
            <person name="Buchanan P."/>
            <person name="Buyck B."/>
            <person name="Bense V."/>
            <person name="Catcheside P."/>
            <person name="Chovatia M."/>
            <person name="Cooper J."/>
            <person name="Damon W."/>
            <person name="Desjardin D."/>
            <person name="Finy P."/>
            <person name="Geml J."/>
            <person name="Haridas S."/>
            <person name="Hughes K."/>
            <person name="Justo A."/>
            <person name="Karasinski D."/>
            <person name="Kautmanova I."/>
            <person name="Kiss B."/>
            <person name="Kocsube S."/>
            <person name="Kotiranta H."/>
            <person name="LaButti K.M."/>
            <person name="Lechner B.E."/>
            <person name="Liimatainen K."/>
            <person name="Lipzen A."/>
            <person name="Lukacs Z."/>
            <person name="Mihaltcheva S."/>
            <person name="Morgado L.N."/>
            <person name="Niskanen T."/>
            <person name="Noordeloos M.E."/>
            <person name="Ohm R.A."/>
            <person name="Ortiz-Santana B."/>
            <person name="Ovrebo C."/>
            <person name="Racz N."/>
            <person name="Riley R."/>
            <person name="Savchenko A."/>
            <person name="Shiryaev A."/>
            <person name="Soop K."/>
            <person name="Spirin V."/>
            <person name="Szebenyi C."/>
            <person name="Tomsovsky M."/>
            <person name="Tulloss R.E."/>
            <person name="Uehling J."/>
            <person name="Grigoriev I.V."/>
            <person name="Vagvolgyi C."/>
            <person name="Papp T."/>
            <person name="Martin F.M."/>
            <person name="Miettinen O."/>
            <person name="Hibbett D.S."/>
            <person name="Nagy L.G."/>
        </authorList>
    </citation>
    <scope>NUCLEOTIDE SEQUENCE [LARGE SCALE GENOMIC DNA]</scope>
    <source>
        <strain evidence="2 3">CBS 962.96</strain>
    </source>
</reference>
<keyword evidence="3" id="KW-1185">Reference proteome</keyword>
<feature type="compositionally biased region" description="Polar residues" evidence="1">
    <location>
        <begin position="41"/>
        <end position="50"/>
    </location>
</feature>
<evidence type="ECO:0000313" key="2">
    <source>
        <dbReference type="EMBL" id="THU88771.1"/>
    </source>
</evidence>
<name>A0A4S8LIF6_DENBC</name>
<organism evidence="2 3">
    <name type="scientific">Dendrothele bispora (strain CBS 962.96)</name>
    <dbReference type="NCBI Taxonomy" id="1314807"/>
    <lineage>
        <taxon>Eukaryota</taxon>
        <taxon>Fungi</taxon>
        <taxon>Dikarya</taxon>
        <taxon>Basidiomycota</taxon>
        <taxon>Agaricomycotina</taxon>
        <taxon>Agaricomycetes</taxon>
        <taxon>Agaricomycetidae</taxon>
        <taxon>Agaricales</taxon>
        <taxon>Agaricales incertae sedis</taxon>
        <taxon>Dendrothele</taxon>
    </lineage>
</organism>
<dbReference type="Proteomes" id="UP000297245">
    <property type="component" value="Unassembled WGS sequence"/>
</dbReference>
<dbReference type="AlphaFoldDB" id="A0A4S8LIF6"/>